<dbReference type="AlphaFoldDB" id="T1EYS4"/>
<dbReference type="SMART" id="SM00508">
    <property type="entry name" value="PostSET"/>
    <property type="match status" value="1"/>
</dbReference>
<evidence type="ECO:0000313" key="13">
    <source>
        <dbReference type="Proteomes" id="UP000015101"/>
    </source>
</evidence>
<dbReference type="OrthoDB" id="422362at2759"/>
<dbReference type="InterPro" id="IPR006560">
    <property type="entry name" value="AWS_dom"/>
</dbReference>
<dbReference type="Pfam" id="PF00856">
    <property type="entry name" value="SET"/>
    <property type="match status" value="1"/>
</dbReference>
<evidence type="ECO:0000256" key="1">
    <source>
        <dbReference type="ARBA" id="ARBA00004123"/>
    </source>
</evidence>
<dbReference type="eggNOG" id="KOG1083">
    <property type="taxonomic scope" value="Eukaryota"/>
</dbReference>
<dbReference type="InterPro" id="IPR003616">
    <property type="entry name" value="Post-SET_dom"/>
</dbReference>
<dbReference type="EnsemblMetazoa" id="HelroT166943">
    <property type="protein sequence ID" value="HelroP166943"/>
    <property type="gene ID" value="HelroG166943"/>
</dbReference>
<dbReference type="GeneID" id="20201724"/>
<dbReference type="GO" id="GO:0016279">
    <property type="term" value="F:protein-lysine N-methyltransferase activity"/>
    <property type="evidence" value="ECO:0007669"/>
    <property type="project" value="UniProtKB-ARBA"/>
</dbReference>
<accession>T1EYS4</accession>
<dbReference type="GO" id="GO:0140938">
    <property type="term" value="F:histone H3 methyltransferase activity"/>
    <property type="evidence" value="ECO:0007669"/>
    <property type="project" value="UniProtKB-ARBA"/>
</dbReference>
<keyword evidence="13" id="KW-1185">Reference proteome</keyword>
<feature type="domain" description="Post-SET" evidence="9">
    <location>
        <begin position="240"/>
        <end position="256"/>
    </location>
</feature>
<dbReference type="InterPro" id="IPR001214">
    <property type="entry name" value="SET_dom"/>
</dbReference>
<dbReference type="Gene3D" id="2.170.270.10">
    <property type="entry name" value="SET domain"/>
    <property type="match status" value="1"/>
</dbReference>
<evidence type="ECO:0000259" key="9">
    <source>
        <dbReference type="PROSITE" id="PS50868"/>
    </source>
</evidence>
<dbReference type="RefSeq" id="XP_009010354.1">
    <property type="nucleotide sequence ID" value="XM_009012106.1"/>
</dbReference>
<reference evidence="13" key="1">
    <citation type="submission" date="2012-12" db="EMBL/GenBank/DDBJ databases">
        <authorList>
            <person name="Hellsten U."/>
            <person name="Grimwood J."/>
            <person name="Chapman J.A."/>
            <person name="Shapiro H."/>
            <person name="Aerts A."/>
            <person name="Otillar R.P."/>
            <person name="Terry A.Y."/>
            <person name="Boore J.L."/>
            <person name="Simakov O."/>
            <person name="Marletaz F."/>
            <person name="Cho S.-J."/>
            <person name="Edsinger-Gonzales E."/>
            <person name="Havlak P."/>
            <person name="Kuo D.-H."/>
            <person name="Larsson T."/>
            <person name="Lv J."/>
            <person name="Arendt D."/>
            <person name="Savage R."/>
            <person name="Osoegawa K."/>
            <person name="de Jong P."/>
            <person name="Lindberg D.R."/>
            <person name="Seaver E.C."/>
            <person name="Weisblat D.A."/>
            <person name="Putnam N.H."/>
            <person name="Grigoriev I.V."/>
            <person name="Rokhsar D.S."/>
        </authorList>
    </citation>
    <scope>NUCLEOTIDE SEQUENCE</scope>
</reference>
<keyword evidence="5" id="KW-0808">Transferase</keyword>
<dbReference type="EMBL" id="KB095812">
    <property type="protein sequence ID" value="ESO11866.1"/>
    <property type="molecule type" value="Genomic_DNA"/>
</dbReference>
<evidence type="ECO:0000256" key="6">
    <source>
        <dbReference type="ARBA" id="ARBA00022691"/>
    </source>
</evidence>
<proteinExistence type="predicted"/>
<dbReference type="SUPFAM" id="SSF82199">
    <property type="entry name" value="SET domain"/>
    <property type="match status" value="1"/>
</dbReference>
<dbReference type="InterPro" id="IPR046341">
    <property type="entry name" value="SET_dom_sf"/>
</dbReference>
<dbReference type="HOGENOM" id="CLU_696922_0_0_1"/>
<dbReference type="PANTHER" id="PTHR46147">
    <property type="entry name" value="HISTONE-LYSINE N-METHYLTRANSFERASE ASH1"/>
    <property type="match status" value="1"/>
</dbReference>
<dbReference type="PROSITE" id="PS50280">
    <property type="entry name" value="SET"/>
    <property type="match status" value="1"/>
</dbReference>
<evidence type="ECO:0000313" key="11">
    <source>
        <dbReference type="EMBL" id="ESO11866.1"/>
    </source>
</evidence>
<reference evidence="12" key="3">
    <citation type="submission" date="2015-06" db="UniProtKB">
        <authorList>
            <consortium name="EnsemblMetazoa"/>
        </authorList>
    </citation>
    <scope>IDENTIFICATION</scope>
</reference>
<protein>
    <recommendedName>
        <fullName evidence="14">Histone-lysine N-methyltransferase</fullName>
    </recommendedName>
</protein>
<keyword evidence="6" id="KW-0949">S-adenosyl-L-methionine</keyword>
<organism evidence="12 13">
    <name type="scientific">Helobdella robusta</name>
    <name type="common">Californian leech</name>
    <dbReference type="NCBI Taxonomy" id="6412"/>
    <lineage>
        <taxon>Eukaryota</taxon>
        <taxon>Metazoa</taxon>
        <taxon>Spiralia</taxon>
        <taxon>Lophotrochozoa</taxon>
        <taxon>Annelida</taxon>
        <taxon>Clitellata</taxon>
        <taxon>Hirudinea</taxon>
        <taxon>Rhynchobdellida</taxon>
        <taxon>Glossiphoniidae</taxon>
        <taxon>Helobdella</taxon>
    </lineage>
</organism>
<evidence type="ECO:0000313" key="12">
    <source>
        <dbReference type="EnsemblMetazoa" id="HelroP166943"/>
    </source>
</evidence>
<keyword evidence="4" id="KW-0489">Methyltransferase</keyword>
<evidence type="ECO:0000259" key="10">
    <source>
        <dbReference type="PROSITE" id="PS51215"/>
    </source>
</evidence>
<dbReference type="SMART" id="SM00570">
    <property type="entry name" value="AWS"/>
    <property type="match status" value="1"/>
</dbReference>
<dbReference type="GO" id="GO:0005634">
    <property type="term" value="C:nucleus"/>
    <property type="evidence" value="ECO:0007669"/>
    <property type="project" value="UniProtKB-SubCell"/>
</dbReference>
<evidence type="ECO:0008006" key="14">
    <source>
        <dbReference type="Google" id="ProtNLM"/>
    </source>
</evidence>
<dbReference type="InParanoid" id="T1EYS4"/>
<dbReference type="SMART" id="SM00317">
    <property type="entry name" value="SET"/>
    <property type="match status" value="1"/>
</dbReference>
<dbReference type="KEGG" id="hro:HELRODRAFT_166943"/>
<dbReference type="GO" id="GO:0032259">
    <property type="term" value="P:methylation"/>
    <property type="evidence" value="ECO:0007669"/>
    <property type="project" value="UniProtKB-KW"/>
</dbReference>
<comment type="subcellular location">
    <subcellularLocation>
        <location evidence="2">Chromosome</location>
    </subcellularLocation>
    <subcellularLocation>
        <location evidence="1">Nucleus</location>
    </subcellularLocation>
</comment>
<evidence type="ECO:0000256" key="3">
    <source>
        <dbReference type="ARBA" id="ARBA00022454"/>
    </source>
</evidence>
<evidence type="ECO:0000259" key="8">
    <source>
        <dbReference type="PROSITE" id="PS50280"/>
    </source>
</evidence>
<dbReference type="EMBL" id="AMQM01002607">
    <property type="status" value="NOT_ANNOTATED_CDS"/>
    <property type="molecule type" value="Genomic_DNA"/>
</dbReference>
<evidence type="ECO:0000256" key="4">
    <source>
        <dbReference type="ARBA" id="ARBA00022603"/>
    </source>
</evidence>
<evidence type="ECO:0000256" key="7">
    <source>
        <dbReference type="ARBA" id="ARBA00023242"/>
    </source>
</evidence>
<dbReference type="Proteomes" id="UP000015101">
    <property type="component" value="Unassembled WGS sequence"/>
</dbReference>
<dbReference type="CTD" id="20201724"/>
<keyword evidence="3" id="KW-0158">Chromosome</keyword>
<gene>
    <name evidence="12" type="primary">20201724</name>
    <name evidence="11" type="ORF">HELRODRAFT_166943</name>
</gene>
<dbReference type="PANTHER" id="PTHR46147:SF3">
    <property type="entry name" value="HISTONE-LYSINE N-METHYLTRANSFERASE ASH1"/>
    <property type="match status" value="1"/>
</dbReference>
<feature type="domain" description="SET" evidence="8">
    <location>
        <begin position="131"/>
        <end position="232"/>
    </location>
</feature>
<name>T1EYS4_HELRO</name>
<evidence type="ECO:0000256" key="2">
    <source>
        <dbReference type="ARBA" id="ARBA00004286"/>
    </source>
</evidence>
<dbReference type="PROSITE" id="PS51215">
    <property type="entry name" value="AWS"/>
    <property type="match status" value="1"/>
</dbReference>
<keyword evidence="7" id="KW-0539">Nucleus</keyword>
<evidence type="ECO:0000256" key="5">
    <source>
        <dbReference type="ARBA" id="ARBA00022679"/>
    </source>
</evidence>
<sequence>MKEEKEVWGNDDVDFKNTVDRVLVNHFTETAGNINNNPSLTSDATTANNFNVKSPVYKKLKRCTYMDAKPVCKDKCNSCDCRILQPMNPLEKCCGEDCLNRQSFDECTPSTCSTGDKCTNRPMQKRLWKINSLSKFLTENMGYGVRTTEKLTSGQFIIEYCGEVVSEDEFRRRMTENYSKELHHYCLNLGGGFVIDGYRTGNISRNVNGIYRIGLFALTDISEGAELTYDYNFHSYNILSQQVCRCGAPNCRGVMGGKSQKLNKFIVGGIRNEISNGSYGKKGVKKKRAGYLKKPSLKVFPTSFLFSSGSVESIINKILPSDDKLIVQRNRLLLVRNLYKCIPKKLKRNAKNCTSSKYLNCKNDYNNRGHCWKSRNHKLNEHYGKFLSSLPGSYFI</sequence>
<dbReference type="Pfam" id="PF17907">
    <property type="entry name" value="AWS"/>
    <property type="match status" value="1"/>
</dbReference>
<feature type="domain" description="AWS" evidence="10">
    <location>
        <begin position="74"/>
        <end position="127"/>
    </location>
</feature>
<dbReference type="PROSITE" id="PS50868">
    <property type="entry name" value="POST_SET"/>
    <property type="match status" value="1"/>
</dbReference>
<dbReference type="STRING" id="6412.T1EYS4"/>
<dbReference type="GO" id="GO:0005694">
    <property type="term" value="C:chromosome"/>
    <property type="evidence" value="ECO:0007669"/>
    <property type="project" value="UniProtKB-SubCell"/>
</dbReference>
<reference evidence="11 13" key="2">
    <citation type="journal article" date="2013" name="Nature">
        <title>Insights into bilaterian evolution from three spiralian genomes.</title>
        <authorList>
            <person name="Simakov O."/>
            <person name="Marletaz F."/>
            <person name="Cho S.J."/>
            <person name="Edsinger-Gonzales E."/>
            <person name="Havlak P."/>
            <person name="Hellsten U."/>
            <person name="Kuo D.H."/>
            <person name="Larsson T."/>
            <person name="Lv J."/>
            <person name="Arendt D."/>
            <person name="Savage R."/>
            <person name="Osoegawa K."/>
            <person name="de Jong P."/>
            <person name="Grimwood J."/>
            <person name="Chapman J.A."/>
            <person name="Shapiro H."/>
            <person name="Aerts A."/>
            <person name="Otillar R.P."/>
            <person name="Terry A.Y."/>
            <person name="Boore J.L."/>
            <person name="Grigoriev I.V."/>
            <person name="Lindberg D.R."/>
            <person name="Seaver E.C."/>
            <person name="Weisblat D.A."/>
            <person name="Putnam N.H."/>
            <person name="Rokhsar D.S."/>
        </authorList>
    </citation>
    <scope>NUCLEOTIDE SEQUENCE</scope>
</reference>